<keyword evidence="1" id="KW-0812">Transmembrane</keyword>
<comment type="caution">
    <text evidence="3">The sequence shown here is derived from an EMBL/GenBank/DDBJ whole genome shotgun (WGS) entry which is preliminary data.</text>
</comment>
<dbReference type="Proteomes" id="UP000788153">
    <property type="component" value="Unassembled WGS sequence"/>
</dbReference>
<dbReference type="Pfam" id="PF01757">
    <property type="entry name" value="Acyl_transf_3"/>
    <property type="match status" value="1"/>
</dbReference>
<feature type="transmembrane region" description="Helical" evidence="1">
    <location>
        <begin position="263"/>
        <end position="284"/>
    </location>
</feature>
<reference evidence="3 4" key="1">
    <citation type="submission" date="2020-03" db="EMBL/GenBank/DDBJ databases">
        <title>Genomic Encyclopedia of Type Strains, Phase IV (KMG-IV): sequencing the most valuable type-strain genomes for metagenomic binning, comparative biology and taxonomic classification.</title>
        <authorList>
            <person name="Goeker M."/>
        </authorList>
    </citation>
    <scope>NUCLEOTIDE SEQUENCE [LARGE SCALE GENOMIC DNA]</scope>
    <source>
        <strain evidence="3 4">DSM 22753</strain>
    </source>
</reference>
<evidence type="ECO:0000259" key="2">
    <source>
        <dbReference type="Pfam" id="PF01757"/>
    </source>
</evidence>
<feature type="transmembrane region" description="Helical" evidence="1">
    <location>
        <begin position="171"/>
        <end position="192"/>
    </location>
</feature>
<feature type="domain" description="Acyltransferase 3" evidence="2">
    <location>
        <begin position="22"/>
        <end position="341"/>
    </location>
</feature>
<dbReference type="PANTHER" id="PTHR23028">
    <property type="entry name" value="ACETYLTRANSFERASE"/>
    <property type="match status" value="1"/>
</dbReference>
<evidence type="ECO:0000313" key="4">
    <source>
        <dbReference type="Proteomes" id="UP000788153"/>
    </source>
</evidence>
<dbReference type="RefSeq" id="WP_140047615.1">
    <property type="nucleotide sequence ID" value="NZ_BAAAEV010000001.1"/>
</dbReference>
<sequence length="366" mass="41600">MTRRPEVPAPSQRAEFGHVPVLDFARMVAVLLVITAHFDVSRFIPGGFGVTIFFFISGFLISRLLLAECREGLSVSRFYIRRFLRLTPPLVIMAIPTLTLYSLIAPEELVWPRITAAFLYLGNFYNIGRDLFGWPEGVPGYGLLWSLAIEEHFYLLIPLLLLLVRGSGHRILIFALLVTMPLMLRFMVFLTLEGHESFNYYFTVTRFDSLAWGCLLTAMLADSKWQPWVGRLRQYWIAGGGGALICASLLLRDDLTQSVLCYSMQGLGLFLIANVVLFDTRLGLLRWVTERSAFRFLGRISYEMYLWHLHARALVLLLVLPAPITASLSIILTLILSAAAYSVSTHYTRNWRKRFSSHRVASIRSA</sequence>
<keyword evidence="1" id="KW-0472">Membrane</keyword>
<feature type="transmembrane region" description="Helical" evidence="1">
    <location>
        <begin position="44"/>
        <end position="66"/>
    </location>
</feature>
<dbReference type="InterPro" id="IPR002656">
    <property type="entry name" value="Acyl_transf_3_dom"/>
</dbReference>
<organism evidence="3 4">
    <name type="scientific">Sphingomonas japonica</name>
    <dbReference type="NCBI Taxonomy" id="511662"/>
    <lineage>
        <taxon>Bacteria</taxon>
        <taxon>Pseudomonadati</taxon>
        <taxon>Pseudomonadota</taxon>
        <taxon>Alphaproteobacteria</taxon>
        <taxon>Sphingomonadales</taxon>
        <taxon>Sphingomonadaceae</taxon>
        <taxon>Sphingomonas</taxon>
    </lineage>
</organism>
<protein>
    <submittedName>
        <fullName evidence="3">Peptidoglycan/LPS O-acetylase OafA/YrhL</fullName>
    </submittedName>
</protein>
<dbReference type="PANTHER" id="PTHR23028:SF53">
    <property type="entry name" value="ACYL_TRANSF_3 DOMAIN-CONTAINING PROTEIN"/>
    <property type="match status" value="1"/>
</dbReference>
<feature type="transmembrane region" description="Helical" evidence="1">
    <location>
        <begin position="330"/>
        <end position="348"/>
    </location>
</feature>
<dbReference type="InterPro" id="IPR050879">
    <property type="entry name" value="Acyltransferase_3"/>
</dbReference>
<proteinExistence type="predicted"/>
<feature type="transmembrane region" description="Helical" evidence="1">
    <location>
        <begin position="86"/>
        <end position="104"/>
    </location>
</feature>
<dbReference type="EMBL" id="JAASQP010000001">
    <property type="protein sequence ID" value="NIJ25159.1"/>
    <property type="molecule type" value="Genomic_DNA"/>
</dbReference>
<name>A0ABX0U5M9_9SPHN</name>
<accession>A0ABX0U5M9</accession>
<gene>
    <name evidence="3" type="ORF">FHT01_002701</name>
</gene>
<keyword evidence="4" id="KW-1185">Reference proteome</keyword>
<feature type="transmembrane region" description="Helical" evidence="1">
    <location>
        <begin position="143"/>
        <end position="164"/>
    </location>
</feature>
<keyword evidence="1" id="KW-1133">Transmembrane helix</keyword>
<evidence type="ECO:0000256" key="1">
    <source>
        <dbReference type="SAM" id="Phobius"/>
    </source>
</evidence>
<feature type="transmembrane region" description="Helical" evidence="1">
    <location>
        <begin position="21"/>
        <end position="38"/>
    </location>
</feature>
<feature type="transmembrane region" description="Helical" evidence="1">
    <location>
        <begin position="232"/>
        <end position="251"/>
    </location>
</feature>
<evidence type="ECO:0000313" key="3">
    <source>
        <dbReference type="EMBL" id="NIJ25159.1"/>
    </source>
</evidence>